<gene>
    <name evidence="2" type="ORF">S01H1_57256</name>
</gene>
<dbReference type="PANTHER" id="PTHR40111:SF1">
    <property type="entry name" value="CEPHALOSPORIN-C DEACETYLASE"/>
    <property type="match status" value="1"/>
</dbReference>
<dbReference type="InterPro" id="IPR039069">
    <property type="entry name" value="CE7"/>
</dbReference>
<dbReference type="Pfam" id="PF05448">
    <property type="entry name" value="AXE1"/>
    <property type="match status" value="1"/>
</dbReference>
<dbReference type="AlphaFoldDB" id="X0W3K7"/>
<comment type="caution">
    <text evidence="2">The sequence shown here is derived from an EMBL/GenBank/DDBJ whole genome shotgun (WGS) entry which is preliminary data.</text>
</comment>
<dbReference type="PANTHER" id="PTHR40111">
    <property type="entry name" value="CEPHALOSPORIN-C DEACETYLASE"/>
    <property type="match status" value="1"/>
</dbReference>
<dbReference type="GO" id="GO:0052689">
    <property type="term" value="F:carboxylic ester hydrolase activity"/>
    <property type="evidence" value="ECO:0007669"/>
    <property type="project" value="TreeGrafter"/>
</dbReference>
<dbReference type="InterPro" id="IPR008391">
    <property type="entry name" value="AXE1_dom"/>
</dbReference>
<protein>
    <recommendedName>
        <fullName evidence="1">Acetyl xylan esterase domain-containing protein</fullName>
    </recommendedName>
</protein>
<organism evidence="2">
    <name type="scientific">marine sediment metagenome</name>
    <dbReference type="NCBI Taxonomy" id="412755"/>
    <lineage>
        <taxon>unclassified sequences</taxon>
        <taxon>metagenomes</taxon>
        <taxon>ecological metagenomes</taxon>
    </lineage>
</organism>
<dbReference type="Gene3D" id="3.40.50.1820">
    <property type="entry name" value="alpha/beta hydrolase"/>
    <property type="match status" value="1"/>
</dbReference>
<name>X0W3K7_9ZZZZ</name>
<accession>X0W3K7</accession>
<feature type="non-terminal residue" evidence="2">
    <location>
        <position position="1"/>
    </location>
</feature>
<evidence type="ECO:0000313" key="2">
    <source>
        <dbReference type="EMBL" id="GAG25130.1"/>
    </source>
</evidence>
<reference evidence="2" key="1">
    <citation type="journal article" date="2014" name="Front. Microbiol.">
        <title>High frequency of phylogenetically diverse reductive dehalogenase-homologous genes in deep subseafloor sedimentary metagenomes.</title>
        <authorList>
            <person name="Kawai M."/>
            <person name="Futagami T."/>
            <person name="Toyoda A."/>
            <person name="Takaki Y."/>
            <person name="Nishi S."/>
            <person name="Hori S."/>
            <person name="Arai W."/>
            <person name="Tsubouchi T."/>
            <person name="Morono Y."/>
            <person name="Uchiyama I."/>
            <person name="Ito T."/>
            <person name="Fujiyama A."/>
            <person name="Inagaki F."/>
            <person name="Takami H."/>
        </authorList>
    </citation>
    <scope>NUCLEOTIDE SEQUENCE</scope>
    <source>
        <strain evidence="2">Expedition CK06-06</strain>
    </source>
</reference>
<dbReference type="EMBL" id="BARS01037333">
    <property type="protein sequence ID" value="GAG25130.1"/>
    <property type="molecule type" value="Genomic_DNA"/>
</dbReference>
<dbReference type="SUPFAM" id="SSF53474">
    <property type="entry name" value="alpha/beta-Hydrolases"/>
    <property type="match status" value="1"/>
</dbReference>
<sequence>GIMGISQGGGLTLAVAALDSRPVLAMAEVPYLCHFKRATDLAARGPYLEIADYLRRWPKQDEQVWRTLSYFDNMNLAPWIKCPVLMDVGLQDDICPPSSVYAAYNKIMAPKQMKVYPYHSHASVEDLWEEKYRWAHRYLMGMDTLPA</sequence>
<proteinExistence type="predicted"/>
<evidence type="ECO:0000259" key="1">
    <source>
        <dbReference type="Pfam" id="PF05448"/>
    </source>
</evidence>
<dbReference type="GO" id="GO:0005976">
    <property type="term" value="P:polysaccharide metabolic process"/>
    <property type="evidence" value="ECO:0007669"/>
    <property type="project" value="TreeGrafter"/>
</dbReference>
<feature type="domain" description="Acetyl xylan esterase" evidence="1">
    <location>
        <begin position="2"/>
        <end position="137"/>
    </location>
</feature>
<dbReference type="InterPro" id="IPR029058">
    <property type="entry name" value="AB_hydrolase_fold"/>
</dbReference>